<evidence type="ECO:0000313" key="2">
    <source>
        <dbReference type="EMBL" id="KTR27095.1"/>
    </source>
</evidence>
<dbReference type="Pfam" id="PF05368">
    <property type="entry name" value="NmrA"/>
    <property type="match status" value="1"/>
</dbReference>
<organism evidence="2 3">
    <name type="scientific">Exiguobacterium indicum</name>
    <dbReference type="NCBI Taxonomy" id="296995"/>
    <lineage>
        <taxon>Bacteria</taxon>
        <taxon>Bacillati</taxon>
        <taxon>Bacillota</taxon>
        <taxon>Bacilli</taxon>
        <taxon>Bacillales</taxon>
        <taxon>Bacillales Family XII. Incertae Sedis</taxon>
        <taxon>Exiguobacterium</taxon>
    </lineage>
</organism>
<dbReference type="AlphaFoldDB" id="A0AAW3MCF6"/>
<dbReference type="Proteomes" id="UP000072605">
    <property type="component" value="Unassembled WGS sequence"/>
</dbReference>
<dbReference type="InterPro" id="IPR036291">
    <property type="entry name" value="NAD(P)-bd_dom_sf"/>
</dbReference>
<reference evidence="2 3" key="1">
    <citation type="journal article" date="2016" name="Front. Microbiol.">
        <title>Genomic Resource of Rice Seed Associated Bacteria.</title>
        <authorList>
            <person name="Midha S."/>
            <person name="Bansal K."/>
            <person name="Sharma S."/>
            <person name="Kumar N."/>
            <person name="Patil P.P."/>
            <person name="Chaudhry V."/>
            <person name="Patil P.B."/>
        </authorList>
    </citation>
    <scope>NUCLEOTIDE SEQUENCE [LARGE SCALE GENOMIC DNA]</scope>
    <source>
        <strain evidence="2 3">RSA11</strain>
    </source>
</reference>
<gene>
    <name evidence="2" type="ORF">RSA11_07375</name>
</gene>
<name>A0AAW3MCF6_9BACL</name>
<dbReference type="PANTHER" id="PTHR43162:SF1">
    <property type="entry name" value="PRESTALK A DIFFERENTIATION PROTEIN A"/>
    <property type="match status" value="1"/>
</dbReference>
<protein>
    <recommendedName>
        <fullName evidence="1">NmrA-like domain-containing protein</fullName>
    </recommendedName>
</protein>
<dbReference type="InterPro" id="IPR051604">
    <property type="entry name" value="Ergot_Alk_Oxidoreductase"/>
</dbReference>
<dbReference type="PANTHER" id="PTHR43162">
    <property type="match status" value="1"/>
</dbReference>
<evidence type="ECO:0000313" key="3">
    <source>
        <dbReference type="Proteomes" id="UP000072605"/>
    </source>
</evidence>
<dbReference type="Gene3D" id="3.40.50.720">
    <property type="entry name" value="NAD(P)-binding Rossmann-like Domain"/>
    <property type="match status" value="1"/>
</dbReference>
<comment type="caution">
    <text evidence="2">The sequence shown here is derived from an EMBL/GenBank/DDBJ whole genome shotgun (WGS) entry which is preliminary data.</text>
</comment>
<dbReference type="SUPFAM" id="SSF51735">
    <property type="entry name" value="NAD(P)-binding Rossmann-fold domains"/>
    <property type="match status" value="1"/>
</dbReference>
<dbReference type="EMBL" id="LDQV01000018">
    <property type="protein sequence ID" value="KTR27095.1"/>
    <property type="molecule type" value="Genomic_DNA"/>
</dbReference>
<proteinExistence type="predicted"/>
<dbReference type="RefSeq" id="WP_058713521.1">
    <property type="nucleotide sequence ID" value="NZ_LDQV01000018.1"/>
</dbReference>
<dbReference type="Gene3D" id="3.90.25.10">
    <property type="entry name" value="UDP-galactose 4-epimerase, domain 1"/>
    <property type="match status" value="1"/>
</dbReference>
<accession>A0AAW3MCF6</accession>
<dbReference type="InterPro" id="IPR008030">
    <property type="entry name" value="NmrA-like"/>
</dbReference>
<evidence type="ECO:0000259" key="1">
    <source>
        <dbReference type="Pfam" id="PF05368"/>
    </source>
</evidence>
<sequence>MIFITDFSSPIGQLVSQRMRTEEQPFCIGVSDPQAASELYGEHFDFRRFDVQDASTFVEALAGCDQIFLEFPANADLETFEYFIHYLRQTGLQHIVYLSSKDALSLPFTPHHRIEVVIRQTDIPYTIIRPSYYMQHLNMFMRDMLRDHAHLFAPAGIGKTCMIDARDVATVVMTCLENPATHFNKIYTISGEAAYNFYEVARLLGEELETEIMYTNPSIDFFRSFMMQHGLSYEETNEIIKLHVPILLGLADETDNHFLELIGERPITLRQYIKDHLSDWVNEEEGKAYDYS</sequence>
<feature type="domain" description="NmrA-like" evidence="1">
    <location>
        <begin position="50"/>
        <end position="238"/>
    </location>
</feature>